<organism evidence="3 4">
    <name type="scientific">Patulibacter brassicae</name>
    <dbReference type="NCBI Taxonomy" id="1705717"/>
    <lineage>
        <taxon>Bacteria</taxon>
        <taxon>Bacillati</taxon>
        <taxon>Actinomycetota</taxon>
        <taxon>Thermoleophilia</taxon>
        <taxon>Solirubrobacterales</taxon>
        <taxon>Patulibacteraceae</taxon>
        <taxon>Patulibacter</taxon>
    </lineage>
</organism>
<feature type="region of interest" description="Disordered" evidence="1">
    <location>
        <begin position="269"/>
        <end position="297"/>
    </location>
</feature>
<dbReference type="Pfam" id="PF00188">
    <property type="entry name" value="CAP"/>
    <property type="match status" value="1"/>
</dbReference>
<dbReference type="InterPro" id="IPR014044">
    <property type="entry name" value="CAP_dom"/>
</dbReference>
<dbReference type="SUPFAM" id="SSF55797">
    <property type="entry name" value="PR-1-like"/>
    <property type="match status" value="1"/>
</dbReference>
<feature type="domain" description="SCP" evidence="2">
    <location>
        <begin position="95"/>
        <end position="214"/>
    </location>
</feature>
<accession>A0ABU4VJR8</accession>
<dbReference type="CDD" id="cd05379">
    <property type="entry name" value="CAP_bacterial"/>
    <property type="match status" value="1"/>
</dbReference>
<feature type="compositionally biased region" description="Basic and acidic residues" evidence="1">
    <location>
        <begin position="22"/>
        <end position="37"/>
    </location>
</feature>
<dbReference type="InterPro" id="IPR035940">
    <property type="entry name" value="CAP_sf"/>
</dbReference>
<evidence type="ECO:0000256" key="1">
    <source>
        <dbReference type="SAM" id="MobiDB-lite"/>
    </source>
</evidence>
<comment type="caution">
    <text evidence="3">The sequence shown here is derived from an EMBL/GenBank/DDBJ whole genome shotgun (WGS) entry which is preliminary data.</text>
</comment>
<name>A0ABU4VJR8_9ACTN</name>
<evidence type="ECO:0000313" key="3">
    <source>
        <dbReference type="EMBL" id="MDX8152053.1"/>
    </source>
</evidence>
<evidence type="ECO:0000259" key="2">
    <source>
        <dbReference type="Pfam" id="PF00188"/>
    </source>
</evidence>
<dbReference type="EMBL" id="JAXAVX010000004">
    <property type="protein sequence ID" value="MDX8152053.1"/>
    <property type="molecule type" value="Genomic_DNA"/>
</dbReference>
<reference evidence="3 4" key="1">
    <citation type="submission" date="2023-11" db="EMBL/GenBank/DDBJ databases">
        <authorList>
            <person name="Xu M."/>
            <person name="Jiang T."/>
        </authorList>
    </citation>
    <scope>NUCLEOTIDE SEQUENCE [LARGE SCALE GENOMIC DNA]</scope>
    <source>
        <strain evidence="3 4">SD</strain>
    </source>
</reference>
<dbReference type="Proteomes" id="UP001277761">
    <property type="component" value="Unassembled WGS sequence"/>
</dbReference>
<dbReference type="RefSeq" id="WP_319954208.1">
    <property type="nucleotide sequence ID" value="NZ_JAXAVX010000004.1"/>
</dbReference>
<evidence type="ECO:0000313" key="4">
    <source>
        <dbReference type="Proteomes" id="UP001277761"/>
    </source>
</evidence>
<protein>
    <submittedName>
        <fullName evidence="3">CAP domain-containing protein</fullName>
    </submittedName>
</protein>
<feature type="compositionally biased region" description="Low complexity" evidence="1">
    <location>
        <begin position="279"/>
        <end position="288"/>
    </location>
</feature>
<proteinExistence type="predicted"/>
<gene>
    <name evidence="3" type="ORF">SK069_10645</name>
</gene>
<sequence>MRSPRPPVRRSSPRTPLPTNDPTRERPAGVARRDGRPTHGRRRARPWAAVLLAPVLAALLLGPPATAGAATACPGADQTVTQIGADAALRALLCLTNHERTAVGLPALRTDARLALAAQRHAADMTNRGFFAHDAPLPAPFGVEPAARALAAGYAWGALAENLAVAQQTPRWAIRDWLASAGHCRNLLWPEVTDVGLGVSNAPLGGYPAPTWVQELGRPLVAAAPKAVAAPSCPRAPAVPAPADAPAPADEIVAADALARPVTAVPTVASTPDADAEADTPATDAATTGRPSRLSVRATRRGRQLTLQLRNVRRGGARLPVVIRQGPLRRRLRVPATAGTRRLRLPVARGGTVVVGSGSARRAIRFR</sequence>
<dbReference type="PANTHER" id="PTHR31157:SF1">
    <property type="entry name" value="SCP DOMAIN-CONTAINING PROTEIN"/>
    <property type="match status" value="1"/>
</dbReference>
<dbReference type="Gene3D" id="3.40.33.10">
    <property type="entry name" value="CAP"/>
    <property type="match status" value="1"/>
</dbReference>
<keyword evidence="4" id="KW-1185">Reference proteome</keyword>
<feature type="region of interest" description="Disordered" evidence="1">
    <location>
        <begin position="1"/>
        <end position="43"/>
    </location>
</feature>
<dbReference type="PANTHER" id="PTHR31157">
    <property type="entry name" value="SCP DOMAIN-CONTAINING PROTEIN"/>
    <property type="match status" value="1"/>
</dbReference>